<evidence type="ECO:0000313" key="13">
    <source>
        <dbReference type="EMBL" id="MQT12749.1"/>
    </source>
</evidence>
<accession>A0A6A7Y4Y0</accession>
<sequence length="308" mass="34734">MATQQTHGDIRDKLLDAAGLSIDRLPMLHVIFDRVAAYCADSLRHLAPSQSYYSLSNVESGRIGDILEMYEANAIAGVFHAPGWDSHVIVGFDRDFIFSMVEVLFGADGSEPPIDEERNFSNIELRIAQTVFEQVGRALRMSFSLVSDTTFKFERAETRMDFAVIGRRNNMAVAAKFLLQAINRGGEMFIIIPQSALTPMRQALTRVAGESTGRDPKWTKQIQTEVQRATVELRAILDEKPFTLGEITDLQIGQVLKLQATPRSRVKLECNEQGLFWCSLGQSEGVYNLRVEDWIDEEQEFLDDILPR</sequence>
<comment type="subcellular location">
    <subcellularLocation>
        <location evidence="1">Bacterial flagellum basal body</location>
    </subcellularLocation>
    <subcellularLocation>
        <location evidence="2">Cell inner membrane</location>
        <topology evidence="2">Peripheral membrane protein</topology>
    </subcellularLocation>
</comment>
<feature type="domain" description="Flagellar motor switch protein FliN-like C-terminal" evidence="12">
    <location>
        <begin position="225"/>
        <end position="295"/>
    </location>
</feature>
<dbReference type="GO" id="GO:0050918">
    <property type="term" value="P:positive chemotaxis"/>
    <property type="evidence" value="ECO:0007669"/>
    <property type="project" value="TreeGrafter"/>
</dbReference>
<keyword evidence="13" id="KW-0966">Cell projection</keyword>
<dbReference type="InterPro" id="IPR028976">
    <property type="entry name" value="CheC-like_sf"/>
</dbReference>
<dbReference type="GO" id="GO:0005886">
    <property type="term" value="C:plasma membrane"/>
    <property type="evidence" value="ECO:0007669"/>
    <property type="project" value="UniProtKB-SubCell"/>
</dbReference>
<evidence type="ECO:0000256" key="9">
    <source>
        <dbReference type="ARBA" id="ARBA00023136"/>
    </source>
</evidence>
<evidence type="ECO:0000256" key="10">
    <source>
        <dbReference type="ARBA" id="ARBA00023143"/>
    </source>
</evidence>
<reference evidence="13 14" key="1">
    <citation type="submission" date="2019-09" db="EMBL/GenBank/DDBJ databases">
        <title>Segnochrobactrum spirostomi gen. nov., sp. nov., isolated from the ciliate Spirostomum cf. yagiui and description of a novel family, Segnochrobactraceae fam. nov. within the order Rhizobiales of the class Alphaproteobacteria.</title>
        <authorList>
            <person name="Akter S."/>
            <person name="Shazib S.U.A."/>
            <person name="Shin M.K."/>
        </authorList>
    </citation>
    <scope>NUCLEOTIDE SEQUENCE [LARGE SCALE GENOMIC DNA]</scope>
    <source>
        <strain evidence="13 14">Sp-1</strain>
    </source>
</reference>
<evidence type="ECO:0000256" key="2">
    <source>
        <dbReference type="ARBA" id="ARBA00004417"/>
    </source>
</evidence>
<comment type="function">
    <text evidence="11">FliM is one of three proteins (FliG, FliN, FliM) that forms the rotor-mounted switch complex (C ring), located at the base of the basal body. This complex interacts with the CheY and CheZ chemotaxis proteins, in addition to contacting components of the motor that determine the direction of flagellar rotation.</text>
</comment>
<dbReference type="AlphaFoldDB" id="A0A6A7Y4Y0"/>
<evidence type="ECO:0000256" key="11">
    <source>
        <dbReference type="ARBA" id="ARBA00025044"/>
    </source>
</evidence>
<evidence type="ECO:0000313" key="14">
    <source>
        <dbReference type="Proteomes" id="UP000332515"/>
    </source>
</evidence>
<keyword evidence="6" id="KW-0145">Chemotaxis</keyword>
<dbReference type="EMBL" id="VWNA01000001">
    <property type="protein sequence ID" value="MQT12749.1"/>
    <property type="molecule type" value="Genomic_DNA"/>
</dbReference>
<evidence type="ECO:0000256" key="3">
    <source>
        <dbReference type="ARBA" id="ARBA00011049"/>
    </source>
</evidence>
<keyword evidence="5" id="KW-1003">Cell membrane</keyword>
<keyword evidence="14" id="KW-1185">Reference proteome</keyword>
<dbReference type="InterPro" id="IPR001689">
    <property type="entry name" value="Flag_FliM"/>
</dbReference>
<keyword evidence="10" id="KW-0975">Bacterial flagellum</keyword>
<dbReference type="InterPro" id="IPR036429">
    <property type="entry name" value="SpoA-like_sf"/>
</dbReference>
<dbReference type="PANTHER" id="PTHR30034:SF3">
    <property type="entry name" value="FLAGELLAR MOTOR SWITCH PROTEIN FLIM"/>
    <property type="match status" value="1"/>
</dbReference>
<dbReference type="SUPFAM" id="SSF103039">
    <property type="entry name" value="CheC-like"/>
    <property type="match status" value="1"/>
</dbReference>
<dbReference type="Pfam" id="PF02154">
    <property type="entry name" value="FliM"/>
    <property type="match status" value="1"/>
</dbReference>
<keyword evidence="8" id="KW-0283">Flagellar rotation</keyword>
<comment type="similarity">
    <text evidence="3">Belongs to the FliM family.</text>
</comment>
<evidence type="ECO:0000256" key="1">
    <source>
        <dbReference type="ARBA" id="ARBA00004117"/>
    </source>
</evidence>
<dbReference type="GO" id="GO:0071978">
    <property type="term" value="P:bacterial-type flagellum-dependent swarming motility"/>
    <property type="evidence" value="ECO:0007669"/>
    <property type="project" value="TreeGrafter"/>
</dbReference>
<keyword evidence="13" id="KW-0282">Flagellum</keyword>
<keyword evidence="7" id="KW-0997">Cell inner membrane</keyword>
<evidence type="ECO:0000256" key="6">
    <source>
        <dbReference type="ARBA" id="ARBA00022500"/>
    </source>
</evidence>
<dbReference type="GO" id="GO:0003774">
    <property type="term" value="F:cytoskeletal motor activity"/>
    <property type="evidence" value="ECO:0007669"/>
    <property type="project" value="InterPro"/>
</dbReference>
<protein>
    <recommendedName>
        <fullName evidence="4">Flagellar motor switch protein FliM</fullName>
    </recommendedName>
</protein>
<evidence type="ECO:0000256" key="5">
    <source>
        <dbReference type="ARBA" id="ARBA00022475"/>
    </source>
</evidence>
<dbReference type="InterPro" id="IPR001543">
    <property type="entry name" value="FliN-like_C"/>
</dbReference>
<gene>
    <name evidence="13" type="ORF">F0357_08815</name>
</gene>
<dbReference type="Proteomes" id="UP000332515">
    <property type="component" value="Unassembled WGS sequence"/>
</dbReference>
<comment type="caution">
    <text evidence="13">The sequence shown here is derived from an EMBL/GenBank/DDBJ whole genome shotgun (WGS) entry which is preliminary data.</text>
</comment>
<dbReference type="Gene3D" id="3.40.1550.10">
    <property type="entry name" value="CheC-like"/>
    <property type="match status" value="1"/>
</dbReference>
<dbReference type="GO" id="GO:0009425">
    <property type="term" value="C:bacterial-type flagellum basal body"/>
    <property type="evidence" value="ECO:0007669"/>
    <property type="project" value="UniProtKB-SubCell"/>
</dbReference>
<evidence type="ECO:0000256" key="8">
    <source>
        <dbReference type="ARBA" id="ARBA00022779"/>
    </source>
</evidence>
<dbReference type="Pfam" id="PF01052">
    <property type="entry name" value="FliMN_C"/>
    <property type="match status" value="1"/>
</dbReference>
<organism evidence="13 14">
    <name type="scientific">Segnochrobactrum spirostomi</name>
    <dbReference type="NCBI Taxonomy" id="2608987"/>
    <lineage>
        <taxon>Bacteria</taxon>
        <taxon>Pseudomonadati</taxon>
        <taxon>Pseudomonadota</taxon>
        <taxon>Alphaproteobacteria</taxon>
        <taxon>Hyphomicrobiales</taxon>
        <taxon>Segnochrobactraceae</taxon>
        <taxon>Segnochrobactrum</taxon>
    </lineage>
</organism>
<evidence type="ECO:0000256" key="7">
    <source>
        <dbReference type="ARBA" id="ARBA00022519"/>
    </source>
</evidence>
<dbReference type="Gene3D" id="2.30.330.10">
    <property type="entry name" value="SpoA-like"/>
    <property type="match status" value="1"/>
</dbReference>
<evidence type="ECO:0000259" key="12">
    <source>
        <dbReference type="Pfam" id="PF01052"/>
    </source>
</evidence>
<proteinExistence type="inferred from homology"/>
<dbReference type="PANTHER" id="PTHR30034">
    <property type="entry name" value="FLAGELLAR MOTOR SWITCH PROTEIN FLIM"/>
    <property type="match status" value="1"/>
</dbReference>
<dbReference type="CDD" id="cd17908">
    <property type="entry name" value="FliM"/>
    <property type="match status" value="1"/>
</dbReference>
<dbReference type="RefSeq" id="WP_153479981.1">
    <property type="nucleotide sequence ID" value="NZ_VWNA01000001.1"/>
</dbReference>
<dbReference type="SUPFAM" id="SSF101801">
    <property type="entry name" value="Surface presentation of antigens (SPOA)"/>
    <property type="match status" value="1"/>
</dbReference>
<keyword evidence="9" id="KW-0472">Membrane</keyword>
<name>A0A6A7Y4Y0_9HYPH</name>
<evidence type="ECO:0000256" key="4">
    <source>
        <dbReference type="ARBA" id="ARBA00021898"/>
    </source>
</evidence>
<keyword evidence="13" id="KW-0969">Cilium</keyword>